<name>A0A8T0P575_PANVG</name>
<proteinExistence type="predicted"/>
<sequence>MDLVALNHPRIVSPSHLTICKGRQGKKRLPASSYMLLQGSFKQLTVGRTRSRTNCKNEYTSVDCGSSTLPASGNGVESLENV</sequence>
<evidence type="ECO:0000313" key="2">
    <source>
        <dbReference type="Proteomes" id="UP000823388"/>
    </source>
</evidence>
<gene>
    <name evidence="1" type="ORF">PVAP13_8NG085700</name>
</gene>
<accession>A0A8T0P575</accession>
<dbReference type="AlphaFoldDB" id="A0A8T0P575"/>
<keyword evidence="2" id="KW-1185">Reference proteome</keyword>
<protein>
    <submittedName>
        <fullName evidence="1">Uncharacterized protein</fullName>
    </submittedName>
</protein>
<reference evidence="1" key="1">
    <citation type="submission" date="2020-05" db="EMBL/GenBank/DDBJ databases">
        <title>WGS assembly of Panicum virgatum.</title>
        <authorList>
            <person name="Lovell J.T."/>
            <person name="Jenkins J."/>
            <person name="Shu S."/>
            <person name="Juenger T.E."/>
            <person name="Schmutz J."/>
        </authorList>
    </citation>
    <scope>NUCLEOTIDE SEQUENCE</scope>
    <source>
        <strain evidence="1">AP13</strain>
    </source>
</reference>
<dbReference type="Proteomes" id="UP000823388">
    <property type="component" value="Chromosome 8N"/>
</dbReference>
<comment type="caution">
    <text evidence="1">The sequence shown here is derived from an EMBL/GenBank/DDBJ whole genome shotgun (WGS) entry which is preliminary data.</text>
</comment>
<evidence type="ECO:0000313" key="1">
    <source>
        <dbReference type="EMBL" id="KAG2556138.1"/>
    </source>
</evidence>
<dbReference type="EMBL" id="CM029052">
    <property type="protein sequence ID" value="KAG2556138.1"/>
    <property type="molecule type" value="Genomic_DNA"/>
</dbReference>
<organism evidence="1 2">
    <name type="scientific">Panicum virgatum</name>
    <name type="common">Blackwell switchgrass</name>
    <dbReference type="NCBI Taxonomy" id="38727"/>
    <lineage>
        <taxon>Eukaryota</taxon>
        <taxon>Viridiplantae</taxon>
        <taxon>Streptophyta</taxon>
        <taxon>Embryophyta</taxon>
        <taxon>Tracheophyta</taxon>
        <taxon>Spermatophyta</taxon>
        <taxon>Magnoliopsida</taxon>
        <taxon>Liliopsida</taxon>
        <taxon>Poales</taxon>
        <taxon>Poaceae</taxon>
        <taxon>PACMAD clade</taxon>
        <taxon>Panicoideae</taxon>
        <taxon>Panicodae</taxon>
        <taxon>Paniceae</taxon>
        <taxon>Panicinae</taxon>
        <taxon>Panicum</taxon>
        <taxon>Panicum sect. Hiantes</taxon>
    </lineage>
</organism>